<organism evidence="7 8">
    <name type="scientific">Dickeya dadantii (strain 3937)</name>
    <name type="common">Erwinia chrysanthemi (strain 3937)</name>
    <dbReference type="NCBI Taxonomy" id="198628"/>
    <lineage>
        <taxon>Bacteria</taxon>
        <taxon>Pseudomonadati</taxon>
        <taxon>Pseudomonadota</taxon>
        <taxon>Gammaproteobacteria</taxon>
        <taxon>Enterobacterales</taxon>
        <taxon>Pectobacteriaceae</taxon>
        <taxon>Dickeya</taxon>
    </lineage>
</organism>
<evidence type="ECO:0000256" key="1">
    <source>
        <dbReference type="ARBA" id="ARBA00022670"/>
    </source>
</evidence>
<dbReference type="SUPFAM" id="SSF102712">
    <property type="entry name" value="JAB1/MPN domain"/>
    <property type="match status" value="1"/>
</dbReference>
<dbReference type="KEGG" id="ddd:Dda3937_01707"/>
<evidence type="ECO:0000313" key="8">
    <source>
        <dbReference type="Proteomes" id="UP000006859"/>
    </source>
</evidence>
<dbReference type="InterPro" id="IPR025657">
    <property type="entry name" value="RadC_JAB"/>
</dbReference>
<evidence type="ECO:0000259" key="6">
    <source>
        <dbReference type="PROSITE" id="PS50249"/>
    </source>
</evidence>
<accession>E0SMR5</accession>
<keyword evidence="3" id="KW-0378">Hydrolase</keyword>
<keyword evidence="4" id="KW-0862">Zinc</keyword>
<dbReference type="Proteomes" id="UP000006859">
    <property type="component" value="Chromosome"/>
</dbReference>
<dbReference type="InterPro" id="IPR001405">
    <property type="entry name" value="UPF0758"/>
</dbReference>
<name>E0SMR5_DICD3</name>
<dbReference type="GO" id="GO:0008237">
    <property type="term" value="F:metallopeptidase activity"/>
    <property type="evidence" value="ECO:0007669"/>
    <property type="project" value="UniProtKB-KW"/>
</dbReference>
<evidence type="ECO:0000256" key="2">
    <source>
        <dbReference type="ARBA" id="ARBA00022723"/>
    </source>
</evidence>
<evidence type="ECO:0000256" key="4">
    <source>
        <dbReference type="ARBA" id="ARBA00022833"/>
    </source>
</evidence>
<dbReference type="PROSITE" id="PS50249">
    <property type="entry name" value="MPN"/>
    <property type="match status" value="1"/>
</dbReference>
<keyword evidence="1" id="KW-0645">Protease</keyword>
<keyword evidence="8" id="KW-1185">Reference proteome</keyword>
<evidence type="ECO:0000256" key="3">
    <source>
        <dbReference type="ARBA" id="ARBA00022801"/>
    </source>
</evidence>
<feature type="domain" description="MPN" evidence="6">
    <location>
        <begin position="81"/>
        <end position="203"/>
    </location>
</feature>
<dbReference type="CDD" id="cd08071">
    <property type="entry name" value="MPN_DUF2466"/>
    <property type="match status" value="1"/>
</dbReference>
<dbReference type="InterPro" id="IPR037518">
    <property type="entry name" value="MPN"/>
</dbReference>
<dbReference type="PANTHER" id="PTHR30471:SF3">
    <property type="entry name" value="UPF0758 PROTEIN YEES-RELATED"/>
    <property type="match status" value="1"/>
</dbReference>
<evidence type="ECO:0000256" key="5">
    <source>
        <dbReference type="ARBA" id="ARBA00023049"/>
    </source>
</evidence>
<dbReference type="InterPro" id="IPR020891">
    <property type="entry name" value="UPF0758_CS"/>
</dbReference>
<evidence type="ECO:0000313" key="7">
    <source>
        <dbReference type="EMBL" id="ADM97012.1"/>
    </source>
</evidence>
<keyword evidence="5" id="KW-0482">Metalloprotease</keyword>
<proteinExistence type="predicted"/>
<protein>
    <submittedName>
        <fullName evidence="7">DNA repair protein RadC</fullName>
    </submittedName>
</protein>
<gene>
    <name evidence="7" type="primary">yfjY</name>
    <name evidence="7" type="ordered locus">Dda3937_01707</name>
</gene>
<dbReference type="Gene3D" id="3.40.140.10">
    <property type="entry name" value="Cytidine Deaminase, domain 2"/>
    <property type="match status" value="1"/>
</dbReference>
<dbReference type="EMBL" id="CP002038">
    <property type="protein sequence ID" value="ADM97012.1"/>
    <property type="molecule type" value="Genomic_DNA"/>
</dbReference>
<sequence length="203" mass="21722">MRAGGKAVCDPVTACAAPCCVGSGQCRPSNRSTVMSQPTFSLLTAPLLVRDTHGLYLPATTEQILLAARQAIDCKMPLGTAFTSASQTQAYLCAKLAGFEREVFAVLFLTTRHRLIEYAELFYGTLATTAVYPREIVRKALSCNAAAVILAHNHPSGNTEPSQADLMLTRRVSAALALVDVRVLDHIIVGGNDTLSFAERALL</sequence>
<keyword evidence="2" id="KW-0479">Metal-binding</keyword>
<dbReference type="STRING" id="198628.Dda3937_01707"/>
<dbReference type="GO" id="GO:0006508">
    <property type="term" value="P:proteolysis"/>
    <property type="evidence" value="ECO:0007669"/>
    <property type="project" value="UniProtKB-KW"/>
</dbReference>
<dbReference type="GO" id="GO:0046872">
    <property type="term" value="F:metal ion binding"/>
    <property type="evidence" value="ECO:0007669"/>
    <property type="project" value="UniProtKB-KW"/>
</dbReference>
<dbReference type="NCBIfam" id="TIGR00608">
    <property type="entry name" value="radc"/>
    <property type="match status" value="1"/>
</dbReference>
<dbReference type="eggNOG" id="COG2003">
    <property type="taxonomic scope" value="Bacteria"/>
</dbReference>
<dbReference type="Pfam" id="PF04002">
    <property type="entry name" value="RadC"/>
    <property type="match status" value="1"/>
</dbReference>
<dbReference type="PROSITE" id="PS01302">
    <property type="entry name" value="UPF0758"/>
    <property type="match status" value="1"/>
</dbReference>
<dbReference type="PANTHER" id="PTHR30471">
    <property type="entry name" value="DNA REPAIR PROTEIN RADC"/>
    <property type="match status" value="1"/>
</dbReference>
<dbReference type="AlphaFoldDB" id="E0SMR5"/>
<reference evidence="7 8" key="1">
    <citation type="journal article" date="2011" name="J. Bacteriol.">
        <title>Genome sequence of the plant-pathogenic bacterium Dickeya dadantii 3937.</title>
        <authorList>
            <person name="Glasner J.D."/>
            <person name="Yang C.H."/>
            <person name="Reverchon S."/>
            <person name="Hugouvieux-Cotte-Pattat N."/>
            <person name="Condemine G."/>
            <person name="Bohin J.P."/>
            <person name="Van Gijsegem F."/>
            <person name="Yang S."/>
            <person name="Franza T."/>
            <person name="Expert D."/>
            <person name="Plunkett G. III"/>
            <person name="San Francisco M.J."/>
            <person name="Charkowski A.O."/>
            <person name="Py B."/>
            <person name="Bell K."/>
            <person name="Rauscher L."/>
            <person name="Rodriguez-Palenzuela P."/>
            <person name="Toussaint A."/>
            <person name="Holeva M.C."/>
            <person name="He S.Y."/>
            <person name="Douet V."/>
            <person name="Boccara M."/>
            <person name="Blanco C."/>
            <person name="Toth I."/>
            <person name="Anderson B.D."/>
            <person name="Biehl B.S."/>
            <person name="Mau B."/>
            <person name="Flynn S.M."/>
            <person name="Barras F."/>
            <person name="Lindeberg M."/>
            <person name="Birch P.R."/>
            <person name="Tsuyumu S."/>
            <person name="Shi X."/>
            <person name="Hibbing M."/>
            <person name="Yap M.N."/>
            <person name="Carpentier M."/>
            <person name="Dassa E."/>
            <person name="Umehara M."/>
            <person name="Kim J.F."/>
            <person name="Rusch M."/>
            <person name="Soni P."/>
            <person name="Mayhew G.F."/>
            <person name="Fouts D.E."/>
            <person name="Gill S.R."/>
            <person name="Blattner F.R."/>
            <person name="Keen N.T."/>
            <person name="Perna N.T."/>
        </authorList>
    </citation>
    <scope>NUCLEOTIDE SEQUENCE [LARGE SCALE GENOMIC DNA]</scope>
    <source>
        <strain evidence="7 8">3937</strain>
    </source>
</reference>
<dbReference type="HOGENOM" id="CLU_073529_3_1_6"/>